<reference evidence="3" key="1">
    <citation type="submission" date="2017-09" db="EMBL/GenBank/DDBJ databases">
        <title>The Reconstruction of 2,631 Draft Metagenome-Assembled Genomes from the Global Oceans.</title>
        <authorList>
            <person name="Tully B.J."/>
            <person name="Graham E.D."/>
            <person name="Heidelberg J.F."/>
        </authorList>
    </citation>
    <scope>NUCLEOTIDE SEQUENCE [LARGE SCALE GENOMIC DNA]</scope>
</reference>
<name>A0A2D6LQ05_9ARCH</name>
<keyword evidence="1" id="KW-0472">Membrane</keyword>
<evidence type="ECO:0000313" key="2">
    <source>
        <dbReference type="EMBL" id="MAG18194.1"/>
    </source>
</evidence>
<accession>A0A2D6LQ05</accession>
<sequence>MNNFPKFILVGFIFAMVVEFHFNILATGNIGNFIFVTLFYPVYLSLVFLANNFIDKHLKGKKADVLFYLFFGFFGLAFEWFVIGNSPWGNPDANQIGMFSFWVALTFMPRIFINKQKEIQPLKKSVTKYFVAYTIVTTLIGFLLPVSFRIFFLTWFEVIGYTVMHYFYWKYYKLAKN</sequence>
<feature type="transmembrane region" description="Helical" evidence="1">
    <location>
        <begin position="125"/>
        <end position="144"/>
    </location>
</feature>
<dbReference type="EMBL" id="NZBD01000011">
    <property type="protein sequence ID" value="MAG18194.1"/>
    <property type="molecule type" value="Genomic_DNA"/>
</dbReference>
<feature type="transmembrane region" description="Helical" evidence="1">
    <location>
        <begin position="65"/>
        <end position="83"/>
    </location>
</feature>
<keyword evidence="1" id="KW-1133">Transmembrane helix</keyword>
<protein>
    <submittedName>
        <fullName evidence="2">Uncharacterized protein</fullName>
    </submittedName>
</protein>
<evidence type="ECO:0000313" key="3">
    <source>
        <dbReference type="Proteomes" id="UP000226712"/>
    </source>
</evidence>
<organism evidence="2 3">
    <name type="scientific">Candidatus Iainarchaeum sp</name>
    <dbReference type="NCBI Taxonomy" id="3101447"/>
    <lineage>
        <taxon>Archaea</taxon>
        <taxon>Candidatus Iainarchaeota</taxon>
        <taxon>Candidatus Iainarchaeia</taxon>
        <taxon>Candidatus Iainarchaeales</taxon>
        <taxon>Candidatus Iainarchaeaceae</taxon>
        <taxon>Candidatus Iainarchaeum</taxon>
    </lineage>
</organism>
<dbReference type="Proteomes" id="UP000226712">
    <property type="component" value="Unassembled WGS sequence"/>
</dbReference>
<feature type="transmembrane region" description="Helical" evidence="1">
    <location>
        <begin position="95"/>
        <end position="113"/>
    </location>
</feature>
<comment type="caution">
    <text evidence="2">The sequence shown here is derived from an EMBL/GenBank/DDBJ whole genome shotgun (WGS) entry which is preliminary data.</text>
</comment>
<keyword evidence="1" id="KW-0812">Transmembrane</keyword>
<dbReference type="AlphaFoldDB" id="A0A2D6LQ05"/>
<feature type="transmembrane region" description="Helical" evidence="1">
    <location>
        <begin position="150"/>
        <end position="169"/>
    </location>
</feature>
<evidence type="ECO:0000256" key="1">
    <source>
        <dbReference type="SAM" id="Phobius"/>
    </source>
</evidence>
<feature type="transmembrane region" description="Helical" evidence="1">
    <location>
        <begin position="32"/>
        <end position="53"/>
    </location>
</feature>
<gene>
    <name evidence="2" type="ORF">CL944_01835</name>
</gene>
<proteinExistence type="predicted"/>
<feature type="transmembrane region" description="Helical" evidence="1">
    <location>
        <begin position="7"/>
        <end position="26"/>
    </location>
</feature>